<evidence type="ECO:0000313" key="6">
    <source>
        <dbReference type="EMBL" id="UWN58077.1"/>
    </source>
</evidence>
<evidence type="ECO:0000256" key="3">
    <source>
        <dbReference type="ARBA" id="ARBA00022833"/>
    </source>
</evidence>
<feature type="domain" description="Zinc finger DksA/TraR C4-type" evidence="5">
    <location>
        <begin position="94"/>
        <end position="125"/>
    </location>
</feature>
<dbReference type="InterPro" id="IPR037187">
    <property type="entry name" value="DnaK_N"/>
</dbReference>
<dbReference type="Pfam" id="PF01258">
    <property type="entry name" value="zf-dskA_traR"/>
    <property type="match status" value="1"/>
</dbReference>
<dbReference type="PANTHER" id="PTHR33823">
    <property type="entry name" value="RNA POLYMERASE-BINDING TRANSCRIPTION FACTOR DKSA-RELATED"/>
    <property type="match status" value="1"/>
</dbReference>
<evidence type="ECO:0000256" key="4">
    <source>
        <dbReference type="PROSITE-ProRule" id="PRU00510"/>
    </source>
</evidence>
<evidence type="ECO:0000259" key="5">
    <source>
        <dbReference type="Pfam" id="PF01258"/>
    </source>
</evidence>
<dbReference type="EMBL" id="CP102294">
    <property type="protein sequence ID" value="UWN58077.1"/>
    <property type="molecule type" value="Genomic_DNA"/>
</dbReference>
<keyword evidence="3" id="KW-0862">Zinc</keyword>
<feature type="zinc finger region" description="dksA C4-type" evidence="4">
    <location>
        <begin position="98"/>
        <end position="122"/>
    </location>
</feature>
<dbReference type="Proteomes" id="UP001059295">
    <property type="component" value="Chromosome"/>
</dbReference>
<keyword evidence="2" id="KW-0863">Zinc-finger</keyword>
<dbReference type="RefSeq" id="WP_019246436.1">
    <property type="nucleotide sequence ID" value="NZ_CAPH01000017.1"/>
</dbReference>
<dbReference type="Gene3D" id="1.20.120.910">
    <property type="entry name" value="DksA, coiled-coil domain"/>
    <property type="match status" value="1"/>
</dbReference>
<accession>A0ABY5V1I6</accession>
<sequence length="128" mass="14586">MSENEKTRYSDEELQEFKQIILEKLAKAKADYDLLRSTITHTSSNDIEDTSPTFKVLEEGAATLSKEESGRLAQRQLKFIQHLEAALVRVENKTYGICRETGKLIPKERLRIVPHATLCIEAKGESHK</sequence>
<gene>
    <name evidence="6" type="ORF">NQ491_04705</name>
</gene>
<dbReference type="GeneID" id="82891009"/>
<name>A0ABY5V1I6_9BACT</name>
<evidence type="ECO:0000313" key="7">
    <source>
        <dbReference type="Proteomes" id="UP001059295"/>
    </source>
</evidence>
<keyword evidence="7" id="KW-1185">Reference proteome</keyword>
<dbReference type="SUPFAM" id="SSF109635">
    <property type="entry name" value="DnaK suppressor protein DksA, alpha-hairpin domain"/>
    <property type="match status" value="1"/>
</dbReference>
<dbReference type="PROSITE" id="PS51128">
    <property type="entry name" value="ZF_DKSA_2"/>
    <property type="match status" value="1"/>
</dbReference>
<keyword evidence="1" id="KW-0479">Metal-binding</keyword>
<dbReference type="SUPFAM" id="SSF57716">
    <property type="entry name" value="Glucocorticoid receptor-like (DNA-binding domain)"/>
    <property type="match status" value="1"/>
</dbReference>
<reference evidence="6" key="1">
    <citation type="journal article" date="2022" name="Cell">
        <title>Design, construction, and in vivo augmentation of a complex gut microbiome.</title>
        <authorList>
            <person name="Cheng A.G."/>
            <person name="Ho P.Y."/>
            <person name="Aranda-Diaz A."/>
            <person name="Jain S."/>
            <person name="Yu F.B."/>
            <person name="Meng X."/>
            <person name="Wang M."/>
            <person name="Iakiviak M."/>
            <person name="Nagashima K."/>
            <person name="Zhao A."/>
            <person name="Murugkar P."/>
            <person name="Patil A."/>
            <person name="Atabakhsh K."/>
            <person name="Weakley A."/>
            <person name="Yan J."/>
            <person name="Brumbaugh A.R."/>
            <person name="Higginbottom S."/>
            <person name="Dimas A."/>
            <person name="Shiver A.L."/>
            <person name="Deutschbauer A."/>
            <person name="Neff N."/>
            <person name="Sonnenburg J.L."/>
            <person name="Huang K.C."/>
            <person name="Fischbach M.A."/>
        </authorList>
    </citation>
    <scope>NUCLEOTIDE SEQUENCE</scope>
    <source>
        <strain evidence="6">AP11</strain>
    </source>
</reference>
<organism evidence="6 7">
    <name type="scientific">Alistipes ihumii AP11</name>
    <dbReference type="NCBI Taxonomy" id="1211813"/>
    <lineage>
        <taxon>Bacteria</taxon>
        <taxon>Pseudomonadati</taxon>
        <taxon>Bacteroidota</taxon>
        <taxon>Bacteroidia</taxon>
        <taxon>Bacteroidales</taxon>
        <taxon>Rikenellaceae</taxon>
        <taxon>Alistipes</taxon>
    </lineage>
</organism>
<dbReference type="InterPro" id="IPR000962">
    <property type="entry name" value="Znf_DskA_TraR"/>
</dbReference>
<protein>
    <submittedName>
        <fullName evidence="6">TraR/DksA family transcriptional regulator</fullName>
    </submittedName>
</protein>
<proteinExistence type="predicted"/>
<evidence type="ECO:0000256" key="2">
    <source>
        <dbReference type="ARBA" id="ARBA00022771"/>
    </source>
</evidence>
<evidence type="ECO:0000256" key="1">
    <source>
        <dbReference type="ARBA" id="ARBA00022723"/>
    </source>
</evidence>
<dbReference type="PANTHER" id="PTHR33823:SF2">
    <property type="entry name" value="RNA POLYMERASE-BINDING TRANSCRIPTION FACTOR DKSA"/>
    <property type="match status" value="1"/>
</dbReference>